<feature type="transmembrane region" description="Helical" evidence="5">
    <location>
        <begin position="108"/>
        <end position="128"/>
    </location>
</feature>
<evidence type="ECO:0000256" key="3">
    <source>
        <dbReference type="ARBA" id="ARBA00022989"/>
    </source>
</evidence>
<evidence type="ECO:0008006" key="8">
    <source>
        <dbReference type="Google" id="ProtNLM"/>
    </source>
</evidence>
<evidence type="ECO:0000256" key="5">
    <source>
        <dbReference type="SAM" id="Phobius"/>
    </source>
</evidence>
<organism evidence="6 7">
    <name type="scientific">Sinanodonta woodiana</name>
    <name type="common">Chinese pond mussel</name>
    <name type="synonym">Anodonta woodiana</name>
    <dbReference type="NCBI Taxonomy" id="1069815"/>
    <lineage>
        <taxon>Eukaryota</taxon>
        <taxon>Metazoa</taxon>
        <taxon>Spiralia</taxon>
        <taxon>Lophotrochozoa</taxon>
        <taxon>Mollusca</taxon>
        <taxon>Bivalvia</taxon>
        <taxon>Autobranchia</taxon>
        <taxon>Heteroconchia</taxon>
        <taxon>Palaeoheterodonta</taxon>
        <taxon>Unionida</taxon>
        <taxon>Unionoidea</taxon>
        <taxon>Unionidae</taxon>
        <taxon>Unioninae</taxon>
        <taxon>Sinanodonta</taxon>
    </lineage>
</organism>
<evidence type="ECO:0000256" key="4">
    <source>
        <dbReference type="ARBA" id="ARBA00023136"/>
    </source>
</evidence>
<keyword evidence="4 5" id="KW-0472">Membrane</keyword>
<dbReference type="InterPro" id="IPR004031">
    <property type="entry name" value="PMP22/EMP/MP20/Claudin"/>
</dbReference>
<feature type="transmembrane region" description="Helical" evidence="5">
    <location>
        <begin position="74"/>
        <end position="96"/>
    </location>
</feature>
<sequence>MANEILIGAAAAGSVITIILAISAVGVPRWIDYSTTSSLGTMHTYRGFWQVCVELNNNVACKEIQHADKKDFEVATIVMMVFGIIAILVAFINMIVYPGKENARRRAAVASLVAGVFFLMAVSIYGGMARKEFNLTVAEYYGASFALAIVCLLFSLINAITFTVTLDYIPWIKD</sequence>
<dbReference type="InterPro" id="IPR050579">
    <property type="entry name" value="PMP-22/EMP/MP20-like"/>
</dbReference>
<evidence type="ECO:0000313" key="7">
    <source>
        <dbReference type="Proteomes" id="UP001634394"/>
    </source>
</evidence>
<dbReference type="GO" id="GO:0016020">
    <property type="term" value="C:membrane"/>
    <property type="evidence" value="ECO:0007669"/>
    <property type="project" value="UniProtKB-SubCell"/>
</dbReference>
<keyword evidence="2 5" id="KW-0812">Transmembrane</keyword>
<evidence type="ECO:0000313" key="6">
    <source>
        <dbReference type="EMBL" id="KAL3874014.1"/>
    </source>
</evidence>
<gene>
    <name evidence="6" type="ORF">ACJMK2_037083</name>
</gene>
<protein>
    <recommendedName>
        <fullName evidence="8">Claudin</fullName>
    </recommendedName>
</protein>
<proteinExistence type="predicted"/>
<dbReference type="EMBL" id="JBJQND010000006">
    <property type="protein sequence ID" value="KAL3874014.1"/>
    <property type="molecule type" value="Genomic_DNA"/>
</dbReference>
<keyword evidence="7" id="KW-1185">Reference proteome</keyword>
<name>A0ABD3WJ62_SINWO</name>
<dbReference type="Pfam" id="PF00822">
    <property type="entry name" value="PMP22_Claudin"/>
    <property type="match status" value="1"/>
</dbReference>
<dbReference type="Gene3D" id="1.20.140.150">
    <property type="match status" value="1"/>
</dbReference>
<accession>A0ABD3WJ62</accession>
<evidence type="ECO:0000256" key="2">
    <source>
        <dbReference type="ARBA" id="ARBA00022692"/>
    </source>
</evidence>
<dbReference type="Proteomes" id="UP001634394">
    <property type="component" value="Unassembled WGS sequence"/>
</dbReference>
<dbReference type="PANTHER" id="PTHR10671">
    <property type="entry name" value="EPITHELIAL MEMBRANE PROTEIN-RELATED"/>
    <property type="match status" value="1"/>
</dbReference>
<dbReference type="AlphaFoldDB" id="A0ABD3WJ62"/>
<comment type="caution">
    <text evidence="6">The sequence shown here is derived from an EMBL/GenBank/DDBJ whole genome shotgun (WGS) entry which is preliminary data.</text>
</comment>
<comment type="subcellular location">
    <subcellularLocation>
        <location evidence="1">Membrane</location>
        <topology evidence="1">Multi-pass membrane protein</topology>
    </subcellularLocation>
</comment>
<dbReference type="PANTHER" id="PTHR10671:SF108">
    <property type="entry name" value="CLAUDIN FAMILY PROTEIN-RELATED"/>
    <property type="match status" value="1"/>
</dbReference>
<feature type="transmembrane region" description="Helical" evidence="5">
    <location>
        <begin position="140"/>
        <end position="169"/>
    </location>
</feature>
<evidence type="ECO:0000256" key="1">
    <source>
        <dbReference type="ARBA" id="ARBA00004141"/>
    </source>
</evidence>
<reference evidence="6 7" key="1">
    <citation type="submission" date="2024-11" db="EMBL/GenBank/DDBJ databases">
        <title>Chromosome-level genome assembly of the freshwater bivalve Anodonta woodiana.</title>
        <authorList>
            <person name="Chen X."/>
        </authorList>
    </citation>
    <scope>NUCLEOTIDE SEQUENCE [LARGE SCALE GENOMIC DNA]</scope>
    <source>
        <strain evidence="6">MN2024</strain>
        <tissue evidence="6">Gills</tissue>
    </source>
</reference>
<keyword evidence="3 5" id="KW-1133">Transmembrane helix</keyword>
<feature type="transmembrane region" description="Helical" evidence="5">
    <location>
        <begin position="7"/>
        <end position="31"/>
    </location>
</feature>